<evidence type="ECO:0000313" key="3">
    <source>
        <dbReference type="Proteomes" id="UP000078240"/>
    </source>
</evidence>
<proteinExistence type="predicted"/>
<gene>
    <name evidence="2" type="ORF">VFPBJ_09601</name>
</gene>
<accession>A0A179GDN2</accession>
<name>A0A179GDN2_PURLI</name>
<dbReference type="AlphaFoldDB" id="A0A179GDN2"/>
<organism evidence="2 3">
    <name type="scientific">Purpureocillium lilacinum</name>
    <name type="common">Paecilomyces lilacinus</name>
    <dbReference type="NCBI Taxonomy" id="33203"/>
    <lineage>
        <taxon>Eukaryota</taxon>
        <taxon>Fungi</taxon>
        <taxon>Dikarya</taxon>
        <taxon>Ascomycota</taxon>
        <taxon>Pezizomycotina</taxon>
        <taxon>Sordariomycetes</taxon>
        <taxon>Hypocreomycetidae</taxon>
        <taxon>Hypocreales</taxon>
        <taxon>Ophiocordycipitaceae</taxon>
        <taxon>Purpureocillium</taxon>
    </lineage>
</organism>
<feature type="signal peptide" evidence="1">
    <location>
        <begin position="1"/>
        <end position="17"/>
    </location>
</feature>
<dbReference type="EMBL" id="LSBH01000008">
    <property type="protein sequence ID" value="OAQ75628.1"/>
    <property type="molecule type" value="Genomic_DNA"/>
</dbReference>
<reference evidence="2 3" key="1">
    <citation type="submission" date="2016-01" db="EMBL/GenBank/DDBJ databases">
        <title>Biosynthesis of antibiotic leucinostatins and their inhibition on Phytophthora in bio-control Purpureocillium lilacinum.</title>
        <authorList>
            <person name="Wang G."/>
            <person name="Liu Z."/>
            <person name="Lin R."/>
            <person name="Li E."/>
            <person name="Mao Z."/>
            <person name="Ling J."/>
            <person name="Yin W."/>
            <person name="Xie B."/>
        </authorList>
    </citation>
    <scope>NUCLEOTIDE SEQUENCE [LARGE SCALE GENOMIC DNA]</scope>
    <source>
        <strain evidence="2">PLBJ-1</strain>
    </source>
</reference>
<dbReference type="Proteomes" id="UP000078240">
    <property type="component" value="Unassembled WGS sequence"/>
</dbReference>
<sequence length="136" mass="15445">MKASIVILALIQGLALAAPGRPKYREALKQLMDDPITRPWNSEMLDTEQREASGTPAELEEMARAYQERVLPRECFEADKQIKPFCEYRYRFCAGGYLSGPDFVGTWKSGAKFEGFEQCVKTQLQQWLATEDAKST</sequence>
<evidence type="ECO:0000256" key="1">
    <source>
        <dbReference type="SAM" id="SignalP"/>
    </source>
</evidence>
<evidence type="ECO:0000313" key="2">
    <source>
        <dbReference type="EMBL" id="OAQ75628.1"/>
    </source>
</evidence>
<protein>
    <submittedName>
        <fullName evidence="2">Uncharacterized protein</fullName>
    </submittedName>
</protein>
<keyword evidence="1" id="KW-0732">Signal</keyword>
<comment type="caution">
    <text evidence="2">The sequence shown here is derived from an EMBL/GenBank/DDBJ whole genome shotgun (WGS) entry which is preliminary data.</text>
</comment>
<feature type="chain" id="PRO_5008102552" evidence="1">
    <location>
        <begin position="18"/>
        <end position="136"/>
    </location>
</feature>